<accession>A0A9W9LVX3</accession>
<proteinExistence type="predicted"/>
<reference evidence="2" key="2">
    <citation type="journal article" date="2023" name="IMA Fungus">
        <title>Comparative genomic study of the Penicillium genus elucidates a diverse pangenome and 15 lateral gene transfer events.</title>
        <authorList>
            <person name="Petersen C."/>
            <person name="Sorensen T."/>
            <person name="Nielsen M.R."/>
            <person name="Sondergaard T.E."/>
            <person name="Sorensen J.L."/>
            <person name="Fitzpatrick D.A."/>
            <person name="Frisvad J.C."/>
            <person name="Nielsen K.L."/>
        </authorList>
    </citation>
    <scope>NUCLEOTIDE SEQUENCE</scope>
    <source>
        <strain evidence="2">IBT 21917</strain>
    </source>
</reference>
<reference evidence="2" key="1">
    <citation type="submission" date="2022-11" db="EMBL/GenBank/DDBJ databases">
        <authorList>
            <person name="Petersen C."/>
        </authorList>
    </citation>
    <scope>NUCLEOTIDE SEQUENCE</scope>
    <source>
        <strain evidence="2">IBT 21917</strain>
    </source>
</reference>
<evidence type="ECO:0000313" key="2">
    <source>
        <dbReference type="EMBL" id="KAJ5179109.1"/>
    </source>
</evidence>
<gene>
    <name evidence="2" type="ORF">N7492_002319</name>
</gene>
<evidence type="ECO:0000256" key="1">
    <source>
        <dbReference type="SAM" id="MobiDB-lite"/>
    </source>
</evidence>
<keyword evidence="3" id="KW-1185">Reference proteome</keyword>
<name>A0A9W9LVX3_9EURO</name>
<feature type="region of interest" description="Disordered" evidence="1">
    <location>
        <begin position="96"/>
        <end position="118"/>
    </location>
</feature>
<dbReference type="Proteomes" id="UP001146351">
    <property type="component" value="Unassembled WGS sequence"/>
</dbReference>
<organism evidence="2 3">
    <name type="scientific">Penicillium capsulatum</name>
    <dbReference type="NCBI Taxonomy" id="69766"/>
    <lineage>
        <taxon>Eukaryota</taxon>
        <taxon>Fungi</taxon>
        <taxon>Dikarya</taxon>
        <taxon>Ascomycota</taxon>
        <taxon>Pezizomycotina</taxon>
        <taxon>Eurotiomycetes</taxon>
        <taxon>Eurotiomycetidae</taxon>
        <taxon>Eurotiales</taxon>
        <taxon>Aspergillaceae</taxon>
        <taxon>Penicillium</taxon>
    </lineage>
</organism>
<sequence>MRRWADLDTAIGTRAITKNNMAHCKTRTINLNSMAGHSRSGRKHHPIPDRYTAVRVTRQTHTIHIRNMAHHSRGRTIHRLPFKYTTRRRRMRNNKANPMAHSNHLSSHCSSPAGLGLA</sequence>
<evidence type="ECO:0000313" key="3">
    <source>
        <dbReference type="Proteomes" id="UP001146351"/>
    </source>
</evidence>
<protein>
    <submittedName>
        <fullName evidence="2">Uncharacterized protein</fullName>
    </submittedName>
</protein>
<dbReference type="AlphaFoldDB" id="A0A9W9LVX3"/>
<comment type="caution">
    <text evidence="2">The sequence shown here is derived from an EMBL/GenBank/DDBJ whole genome shotgun (WGS) entry which is preliminary data.</text>
</comment>
<dbReference type="EMBL" id="JAPQKO010000002">
    <property type="protein sequence ID" value="KAJ5179109.1"/>
    <property type="molecule type" value="Genomic_DNA"/>
</dbReference>